<protein>
    <submittedName>
        <fullName evidence="2">SIS domain-containing protein</fullName>
    </submittedName>
</protein>
<name>A0ABS7UCW2_9ACTN</name>
<accession>A0ABS7UCW2</accession>
<dbReference type="InterPro" id="IPR035490">
    <property type="entry name" value="GlmS/FrlB_SIS"/>
</dbReference>
<dbReference type="Proteomes" id="UP000780875">
    <property type="component" value="Unassembled WGS sequence"/>
</dbReference>
<evidence type="ECO:0000259" key="1">
    <source>
        <dbReference type="PROSITE" id="PS51464"/>
    </source>
</evidence>
<dbReference type="PANTHER" id="PTHR10937">
    <property type="entry name" value="GLUCOSAMINE--FRUCTOSE-6-PHOSPHATE AMINOTRANSFERASE, ISOMERIZING"/>
    <property type="match status" value="1"/>
</dbReference>
<comment type="caution">
    <text evidence="2">The sequence shown here is derived from an EMBL/GenBank/DDBJ whole genome shotgun (WGS) entry which is preliminary data.</text>
</comment>
<organism evidence="2 3">
    <name type="scientific">Nocardioides mangrovi</name>
    <dbReference type="NCBI Taxonomy" id="2874580"/>
    <lineage>
        <taxon>Bacteria</taxon>
        <taxon>Bacillati</taxon>
        <taxon>Actinomycetota</taxon>
        <taxon>Actinomycetes</taxon>
        <taxon>Propionibacteriales</taxon>
        <taxon>Nocardioidaceae</taxon>
        <taxon>Nocardioides</taxon>
    </lineage>
</organism>
<sequence>MSLTSNEIAGQPAAWTRAAADGARASLPAAGASMLLLGCGTSAFVAHAMARLRDAAGQGPTDWCYASELPVGRRYEHLLAISRSGTTTEILQALDADVAKGAKLACVTAVPGTPVPDRCDQVVALSYADESSIVQTRFPTTTLVHWRAALGEDLGGVIEDGRTALAAPLPVDVTAYDHFVFLGRGWTVGLADEAALKMRECAQAWSESYPALDYRHGPIAVAGPTTLVVSLGGVDAGLLDEVRATTGATVVDEPLDPLARLITCQRLAVAAAEAKHLDVDRPRNLTRSVILSPLEESR</sequence>
<dbReference type="Gene3D" id="3.40.50.10490">
    <property type="entry name" value="Glucose-6-phosphate isomerase like protein, domain 1"/>
    <property type="match status" value="3"/>
</dbReference>
<feature type="domain" description="SIS" evidence="1">
    <location>
        <begin position="24"/>
        <end position="160"/>
    </location>
</feature>
<evidence type="ECO:0000313" key="3">
    <source>
        <dbReference type="Proteomes" id="UP000780875"/>
    </source>
</evidence>
<gene>
    <name evidence="2" type="ORF">K8U61_11185</name>
</gene>
<dbReference type="CDD" id="cd05009">
    <property type="entry name" value="SIS_GlmS_GlmD_2"/>
    <property type="match status" value="1"/>
</dbReference>
<reference evidence="2 3" key="1">
    <citation type="submission" date="2021-09" db="EMBL/GenBank/DDBJ databases">
        <title>Whole genome sequence of Nocardioides sp. GBK3QG-3.</title>
        <authorList>
            <person name="Tuo L."/>
        </authorList>
    </citation>
    <scope>NUCLEOTIDE SEQUENCE [LARGE SCALE GENOMIC DNA]</scope>
    <source>
        <strain evidence="2 3">GBK3QG-3</strain>
    </source>
</reference>
<dbReference type="EMBL" id="JAIQZJ010000006">
    <property type="protein sequence ID" value="MBZ5738727.1"/>
    <property type="molecule type" value="Genomic_DNA"/>
</dbReference>
<dbReference type="RefSeq" id="WP_224123101.1">
    <property type="nucleotide sequence ID" value="NZ_JAIQZJ010000006.1"/>
</dbReference>
<dbReference type="InterPro" id="IPR001347">
    <property type="entry name" value="SIS_dom"/>
</dbReference>
<evidence type="ECO:0000313" key="2">
    <source>
        <dbReference type="EMBL" id="MBZ5738727.1"/>
    </source>
</evidence>
<dbReference type="Pfam" id="PF01380">
    <property type="entry name" value="SIS"/>
    <property type="match status" value="1"/>
</dbReference>
<proteinExistence type="predicted"/>
<dbReference type="InterPro" id="IPR046348">
    <property type="entry name" value="SIS_dom_sf"/>
</dbReference>
<dbReference type="SUPFAM" id="SSF53697">
    <property type="entry name" value="SIS domain"/>
    <property type="match status" value="1"/>
</dbReference>
<dbReference type="PROSITE" id="PS51464">
    <property type="entry name" value="SIS"/>
    <property type="match status" value="1"/>
</dbReference>
<keyword evidence="3" id="KW-1185">Reference proteome</keyword>